<dbReference type="InterPro" id="IPR016040">
    <property type="entry name" value="NAD(P)-bd_dom"/>
</dbReference>
<gene>
    <name evidence="5" type="ORF">METZ01_LOCUS16783</name>
</gene>
<evidence type="ECO:0000313" key="5">
    <source>
        <dbReference type="EMBL" id="SUZ63929.1"/>
    </source>
</evidence>
<dbReference type="NCBIfam" id="TIGR01181">
    <property type="entry name" value="dTDP_gluc_dehyt"/>
    <property type="match status" value="1"/>
</dbReference>
<dbReference type="SUPFAM" id="SSF51735">
    <property type="entry name" value="NAD(P)-binding Rossmann-fold domains"/>
    <property type="match status" value="1"/>
</dbReference>
<dbReference type="GO" id="GO:0008460">
    <property type="term" value="F:dTDP-glucose 4,6-dehydratase activity"/>
    <property type="evidence" value="ECO:0007669"/>
    <property type="project" value="InterPro"/>
</dbReference>
<evidence type="ECO:0000256" key="3">
    <source>
        <dbReference type="ARBA" id="ARBA00023239"/>
    </source>
</evidence>
<evidence type="ECO:0000259" key="4">
    <source>
        <dbReference type="Pfam" id="PF16363"/>
    </source>
</evidence>
<dbReference type="Pfam" id="PF16363">
    <property type="entry name" value="GDP_Man_Dehyd"/>
    <property type="match status" value="1"/>
</dbReference>
<dbReference type="CDD" id="cd05246">
    <property type="entry name" value="dTDP_GD_SDR_e"/>
    <property type="match status" value="1"/>
</dbReference>
<accession>A0A381PCL2</accession>
<keyword evidence="3" id="KW-0456">Lyase</keyword>
<dbReference type="GO" id="GO:0009225">
    <property type="term" value="P:nucleotide-sugar metabolic process"/>
    <property type="evidence" value="ECO:0007669"/>
    <property type="project" value="InterPro"/>
</dbReference>
<dbReference type="EMBL" id="UINC01000927">
    <property type="protein sequence ID" value="SUZ63929.1"/>
    <property type="molecule type" value="Genomic_DNA"/>
</dbReference>
<dbReference type="InterPro" id="IPR005888">
    <property type="entry name" value="dTDP_Gluc_deHydtase"/>
</dbReference>
<sequence length="317" mass="35187">MKVLVTGGAGFIGSNFVRFLLANSDDEITVIDSLTYAGSKDTMTDFAESPRVQFIEGDICDRELVTSAMDNHNAVVHFAAESHVDRSLNSSDRFITTNCLGTNVMCDVANELEISRFVHISTDETYGSLTQGSFSEKDRLEPSSPYSASKAGSDLIALAHHNTYNLPVIITRSSNNYGPFQFPEKLIPLFITNLLDGLTVPLYGDGANVRDWIHVDDNCAAIDSVLRAGKTGQIYNIGAGNEISNLELTEILIELCDRDDSAIERVADRLGHDFRYSVDSSLVHDLGWKPRIDLHSGLEATVHWYRDHETWWRPKKA</sequence>
<dbReference type="PANTHER" id="PTHR43000">
    <property type="entry name" value="DTDP-D-GLUCOSE 4,6-DEHYDRATASE-RELATED"/>
    <property type="match status" value="1"/>
</dbReference>
<feature type="domain" description="NAD(P)-binding" evidence="4">
    <location>
        <begin position="4"/>
        <end position="300"/>
    </location>
</feature>
<organism evidence="5">
    <name type="scientific">marine metagenome</name>
    <dbReference type="NCBI Taxonomy" id="408172"/>
    <lineage>
        <taxon>unclassified sequences</taxon>
        <taxon>metagenomes</taxon>
        <taxon>ecological metagenomes</taxon>
    </lineage>
</organism>
<evidence type="ECO:0000256" key="1">
    <source>
        <dbReference type="ARBA" id="ARBA00001911"/>
    </source>
</evidence>
<dbReference type="Gene3D" id="3.90.25.10">
    <property type="entry name" value="UDP-galactose 4-epimerase, domain 1"/>
    <property type="match status" value="1"/>
</dbReference>
<dbReference type="InterPro" id="IPR036291">
    <property type="entry name" value="NAD(P)-bd_dom_sf"/>
</dbReference>
<evidence type="ECO:0000256" key="2">
    <source>
        <dbReference type="ARBA" id="ARBA00023027"/>
    </source>
</evidence>
<name>A0A381PCL2_9ZZZZ</name>
<reference evidence="5" key="1">
    <citation type="submission" date="2018-05" db="EMBL/GenBank/DDBJ databases">
        <authorList>
            <person name="Lanie J.A."/>
            <person name="Ng W.-L."/>
            <person name="Kazmierczak K.M."/>
            <person name="Andrzejewski T.M."/>
            <person name="Davidsen T.M."/>
            <person name="Wayne K.J."/>
            <person name="Tettelin H."/>
            <person name="Glass J.I."/>
            <person name="Rusch D."/>
            <person name="Podicherti R."/>
            <person name="Tsui H.-C.T."/>
            <person name="Winkler M.E."/>
        </authorList>
    </citation>
    <scope>NUCLEOTIDE SEQUENCE</scope>
</reference>
<dbReference type="Gene3D" id="3.40.50.720">
    <property type="entry name" value="NAD(P)-binding Rossmann-like Domain"/>
    <property type="match status" value="1"/>
</dbReference>
<dbReference type="AlphaFoldDB" id="A0A381PCL2"/>
<keyword evidence="2" id="KW-0520">NAD</keyword>
<comment type="cofactor">
    <cofactor evidence="1">
        <name>NAD(+)</name>
        <dbReference type="ChEBI" id="CHEBI:57540"/>
    </cofactor>
</comment>
<proteinExistence type="predicted"/>
<protein>
    <recommendedName>
        <fullName evidence="4">NAD(P)-binding domain-containing protein</fullName>
    </recommendedName>
</protein>